<sequence>MGKRIIAGAAAKGLLAALLAAPLAMPAPEAAAADAVAEAGANAEASAANAAADAPATWTNGFDPDVFSGWGLWAGEGSAVSKKMVEGVSGQAVRIDYDRSPLGWGLVAHAELPPDWTLAGTRTLQFYAKGDGEEQTFFVGVEEKEGGDKFRKLVSIGGRDWTLVTISADELEYQEGGDGRLDWDKVNSINISPEIDRAGHVTIDDFTLGAYEPSLTNGFSPDVFADWGLWAGEGSRIESSETDGASGKGIRFDYERSAAGWGLVAHGSLPADWNPEGTRELRFQIRGDGTDRRYSVGVEEKDGGDKFRRIIEVSGTDWTPVTIAAEELNYQDGGGDRKLDWNLVNGINISPEENGAGCWMLDEFSFYKGGLLPPIVKEPALKLTGLAAQAPGSAFAGKAVSLQAKVTNAGTEPAAARQLNYTVTDAEGTDTLSGTADVPALPAGGEAAVELAFEAPRYGFYTVRASVESEGGAESAAATSFAAVAPLSGVEDGRGPDQDPDTLVGFSTHYDFLGSDALREQEAELIRLSGSKLVRNDFLWDKIEPRKGEYDWSLYDDIVAANEENGLNLIGLLAYSATWASSGPEGAEMREHYPPRTVSEYADFVYRTVSRYKKSVHLWEIWNEPNLDGFFRPTQDAEAYVELLKAGYLAAKRADPMATVVMSGLSGTGGGYLDEMVQLGAADYTDAVVIHPYQAGNPEAGDSFVHDIASVRAKMPGKPVWLTEWGWRTDEQGAGNQALYTVKGYLLAHAMDVEKNALYSFNIATDTQFGLADSNVGGEVKPVYPAVAALNRALAGRSYAGDVPLGSDGVAALAFEGRGIDPVLALWSATPQTVKLAARRSLKVYDFYGNETTLEPANGEAAISVSERPVYVKGDLRSYVRQAVPRTETSSAGRGGGKPNRPDTAWLMKSPYYERGNAKLTRGFANAFSVEVYNYGSQTISGQLRLQGVPASWFASPSAATVAYEAKPYSSTTVTFSLKPPADAAIGAVTATAAETGRRPALAAKAFALEVVPRLAVQADKKAVRLTNTTASPISGTLELAEPEGWTLTAAGAGEFTVAPGETAAIPYALSPKTGTKAAGTLTLTGSVSADGETIPFRQALSAVTASAAAQAPVIDGQADAIWQSAPAAAASEAWQVSADYRDAWTPGDLSASVRLLWDASRLYVLAEVKDDKASQAQSGGGMWQGDSLQLAFDARNEGGSGYGAQVYELQIGKPDGAAPQIFKGMGFAKPGLMETGEIAVVRDEAAGATVYELSIPFSELEGFDGIAAGRAAGFSYLVNDSDGAGREGYIEWSSGVGGSKNASLFGTLWLN</sequence>
<keyword evidence="9" id="KW-1185">Reference proteome</keyword>
<evidence type="ECO:0000256" key="3">
    <source>
        <dbReference type="ARBA" id="ARBA00023326"/>
    </source>
</evidence>
<dbReference type="Pfam" id="PF07705">
    <property type="entry name" value="CARDB"/>
    <property type="match status" value="1"/>
</dbReference>
<comment type="caution">
    <text evidence="8">The sequence shown here is derived from an EMBL/GenBank/DDBJ whole genome shotgun (WGS) entry which is preliminary data.</text>
</comment>
<dbReference type="InterPro" id="IPR011635">
    <property type="entry name" value="CARDB"/>
</dbReference>
<dbReference type="InterPro" id="IPR001000">
    <property type="entry name" value="GH10_dom"/>
</dbReference>
<dbReference type="Pfam" id="PF06452">
    <property type="entry name" value="CBM9_1"/>
    <property type="match status" value="1"/>
</dbReference>
<dbReference type="PANTHER" id="PTHR12631">
    <property type="entry name" value="ALPHA-L-IDURONIDASE"/>
    <property type="match status" value="1"/>
</dbReference>
<keyword evidence="2" id="KW-0119">Carbohydrate metabolism</keyword>
<evidence type="ECO:0000256" key="2">
    <source>
        <dbReference type="ARBA" id="ARBA00023277"/>
    </source>
</evidence>
<evidence type="ECO:0000259" key="6">
    <source>
        <dbReference type="Pfam" id="PF06452"/>
    </source>
</evidence>
<dbReference type="GO" id="GO:0030246">
    <property type="term" value="F:carbohydrate binding"/>
    <property type="evidence" value="ECO:0007669"/>
    <property type="project" value="InterPro"/>
</dbReference>
<evidence type="ECO:0000256" key="1">
    <source>
        <dbReference type="ARBA" id="ARBA00022801"/>
    </source>
</evidence>
<dbReference type="InterPro" id="IPR010502">
    <property type="entry name" value="Carb-bd_dom_fam9"/>
</dbReference>
<evidence type="ECO:0000313" key="9">
    <source>
        <dbReference type="Proteomes" id="UP000553776"/>
    </source>
</evidence>
<feature type="signal peptide" evidence="4">
    <location>
        <begin position="1"/>
        <end position="32"/>
    </location>
</feature>
<dbReference type="Gene3D" id="2.60.40.1190">
    <property type="match status" value="1"/>
</dbReference>
<dbReference type="Pfam" id="PF00331">
    <property type="entry name" value="Glyco_hydro_10"/>
    <property type="match status" value="1"/>
</dbReference>
<dbReference type="GO" id="GO:0016052">
    <property type="term" value="P:carbohydrate catabolic process"/>
    <property type="evidence" value="ECO:0007669"/>
    <property type="project" value="InterPro"/>
</dbReference>
<dbReference type="InterPro" id="IPR051923">
    <property type="entry name" value="Glycosyl_Hydrolase_39"/>
</dbReference>
<accession>A0A841U4J0</accession>
<organism evidence="8 9">
    <name type="scientific">Cohnella xylanilytica</name>
    <dbReference type="NCBI Taxonomy" id="557555"/>
    <lineage>
        <taxon>Bacteria</taxon>
        <taxon>Bacillati</taxon>
        <taxon>Bacillota</taxon>
        <taxon>Bacilli</taxon>
        <taxon>Bacillales</taxon>
        <taxon>Paenibacillaceae</taxon>
        <taxon>Cohnella</taxon>
    </lineage>
</organism>
<dbReference type="InterPro" id="IPR013783">
    <property type="entry name" value="Ig-like_fold"/>
</dbReference>
<evidence type="ECO:0000259" key="7">
    <source>
        <dbReference type="Pfam" id="PF07705"/>
    </source>
</evidence>
<dbReference type="Gene3D" id="2.60.120.430">
    <property type="entry name" value="Galactose-binding lectin"/>
    <property type="match status" value="2"/>
</dbReference>
<dbReference type="InterPro" id="IPR008979">
    <property type="entry name" value="Galactose-bd-like_sf"/>
</dbReference>
<evidence type="ECO:0000313" key="8">
    <source>
        <dbReference type="EMBL" id="MBB6694028.1"/>
    </source>
</evidence>
<evidence type="ECO:0000256" key="4">
    <source>
        <dbReference type="SAM" id="SignalP"/>
    </source>
</evidence>
<keyword evidence="1" id="KW-0378">Hydrolase</keyword>
<dbReference type="Gene3D" id="2.60.40.10">
    <property type="entry name" value="Immunoglobulins"/>
    <property type="match status" value="1"/>
</dbReference>
<proteinExistence type="predicted"/>
<name>A0A841U4J0_9BACL</name>
<dbReference type="Gene3D" id="3.20.20.80">
    <property type="entry name" value="Glycosidases"/>
    <property type="match status" value="1"/>
</dbReference>
<feature type="domain" description="GH10" evidence="5">
    <location>
        <begin position="534"/>
        <end position="658"/>
    </location>
</feature>
<keyword evidence="3" id="KW-0624">Polysaccharide degradation</keyword>
<feature type="chain" id="PRO_5032682965" evidence="4">
    <location>
        <begin position="33"/>
        <end position="1312"/>
    </location>
</feature>
<gene>
    <name evidence="8" type="ORF">H7B90_21745</name>
</gene>
<dbReference type="PANTHER" id="PTHR12631:SF10">
    <property type="entry name" value="BETA-XYLOSIDASE-LIKE PROTEIN-RELATED"/>
    <property type="match status" value="1"/>
</dbReference>
<dbReference type="GO" id="GO:0004565">
    <property type="term" value="F:beta-galactosidase activity"/>
    <property type="evidence" value="ECO:0007669"/>
    <property type="project" value="InterPro"/>
</dbReference>
<dbReference type="EMBL" id="JACJVR010000084">
    <property type="protein sequence ID" value="MBB6694028.1"/>
    <property type="molecule type" value="Genomic_DNA"/>
</dbReference>
<dbReference type="InterPro" id="IPR017853">
    <property type="entry name" value="GH"/>
</dbReference>
<evidence type="ECO:0000259" key="5">
    <source>
        <dbReference type="Pfam" id="PF00331"/>
    </source>
</evidence>
<dbReference type="SUPFAM" id="SSF49344">
    <property type="entry name" value="CBD9-like"/>
    <property type="match status" value="1"/>
</dbReference>
<dbReference type="RefSeq" id="WP_185138003.1">
    <property type="nucleotide sequence ID" value="NZ_JACJVR010000084.1"/>
</dbReference>
<feature type="domain" description="CARDB" evidence="7">
    <location>
        <begin position="389"/>
        <end position="470"/>
    </location>
</feature>
<dbReference type="GO" id="GO:0009341">
    <property type="term" value="C:beta-galactosidase complex"/>
    <property type="evidence" value="ECO:0007669"/>
    <property type="project" value="InterPro"/>
</dbReference>
<dbReference type="SUPFAM" id="SSF51445">
    <property type="entry name" value="(Trans)glycosidases"/>
    <property type="match status" value="1"/>
</dbReference>
<feature type="domain" description="Carbohydrate-binding" evidence="6">
    <location>
        <begin position="1115"/>
        <end position="1311"/>
    </location>
</feature>
<dbReference type="CDD" id="cd09621">
    <property type="entry name" value="CBM9_like_5"/>
    <property type="match status" value="1"/>
</dbReference>
<dbReference type="Proteomes" id="UP000553776">
    <property type="component" value="Unassembled WGS sequence"/>
</dbReference>
<keyword evidence="4" id="KW-0732">Signal</keyword>
<dbReference type="SUPFAM" id="SSF49785">
    <property type="entry name" value="Galactose-binding domain-like"/>
    <property type="match status" value="2"/>
</dbReference>
<protein>
    <submittedName>
        <fullName evidence="8">Beta-galactosidase</fullName>
    </submittedName>
</protein>
<reference evidence="8 9" key="1">
    <citation type="submission" date="2020-08" db="EMBL/GenBank/DDBJ databases">
        <title>Cohnella phylogeny.</title>
        <authorList>
            <person name="Dunlap C."/>
        </authorList>
    </citation>
    <scope>NUCLEOTIDE SEQUENCE [LARGE SCALE GENOMIC DNA]</scope>
    <source>
        <strain evidence="8 9">DSM 25239</strain>
    </source>
</reference>